<reference evidence="1 2" key="1">
    <citation type="journal article" date="2020" name="Phytopathology">
        <title>Genome Sequence Resources of Colletotrichum truncatum, C. plurivorum, C. musicola, and C. sojae: Four Species Pathogenic to Soybean (Glycine max).</title>
        <authorList>
            <person name="Rogerio F."/>
            <person name="Boufleur T.R."/>
            <person name="Ciampi-Guillardi M."/>
            <person name="Sukno S.A."/>
            <person name="Thon M.R."/>
            <person name="Massola Junior N.S."/>
            <person name="Baroncelli R."/>
        </authorList>
    </citation>
    <scope>NUCLEOTIDE SEQUENCE [LARGE SCALE GENOMIC DNA]</scope>
    <source>
        <strain evidence="1 2">CMES1059</strain>
    </source>
</reference>
<keyword evidence="2" id="KW-1185">Reference proteome</keyword>
<name>A0ACC3Z011_COLTU</name>
<dbReference type="EMBL" id="VUJX02000004">
    <property type="protein sequence ID" value="KAL0937413.1"/>
    <property type="molecule type" value="Genomic_DNA"/>
</dbReference>
<protein>
    <submittedName>
        <fullName evidence="1">Hybrid nrps pks</fullName>
    </submittedName>
</protein>
<gene>
    <name evidence="1" type="ORF">CTRU02_207144</name>
</gene>
<evidence type="ECO:0000313" key="2">
    <source>
        <dbReference type="Proteomes" id="UP000805649"/>
    </source>
</evidence>
<comment type="caution">
    <text evidence="1">The sequence shown here is derived from an EMBL/GenBank/DDBJ whole genome shotgun (WGS) entry which is preliminary data.</text>
</comment>
<organism evidence="1 2">
    <name type="scientific">Colletotrichum truncatum</name>
    <name type="common">Anthracnose fungus</name>
    <name type="synonym">Colletotrichum capsici</name>
    <dbReference type="NCBI Taxonomy" id="5467"/>
    <lineage>
        <taxon>Eukaryota</taxon>
        <taxon>Fungi</taxon>
        <taxon>Dikarya</taxon>
        <taxon>Ascomycota</taxon>
        <taxon>Pezizomycotina</taxon>
        <taxon>Sordariomycetes</taxon>
        <taxon>Hypocreomycetidae</taxon>
        <taxon>Glomerellales</taxon>
        <taxon>Glomerellaceae</taxon>
        <taxon>Colletotrichum</taxon>
        <taxon>Colletotrichum truncatum species complex</taxon>
    </lineage>
</organism>
<sequence>MTVHEETFRDRLEGMSLPTKTPQEIDLSKDLDDGISLIIDWKSDLNTIVPAIVPSVDTYLSFKPDRTYVLFGLTSDLGQSLCDWMISHGAQNLVMTSRSPKVDPRWLSAKAKAGISVKVFANDITDEQALQDVVKEIQRTMPPIAGIANGAMVLRDKLFLDMPLEMMTETLHTKVKGSIFLDRIFSNTVEFNLDFFVFFSSIAAVTGNRAQSNYSAANMFMTALTQNRRARDLPASVMHIGAIMGVGYMARNLTRAILDNLWSAGATWISEKDFHNCFAEAVVAGRPQNHVNNDPEFIVGLRQLIHGHDNPEKVLVMGDTRFSHLVIKDISPEDDPSHGANSRKSTSVKSLLKSAKSQKSVERIVREGFVAKLIATLQLDAEIPEAEILAARADELGVDSLVSVDFRAWFSSEMAVEMPVLKLLGGSTVSELIAFSLEKLPSTFTPRLGEATEDTEEDEAPDVDPAMEHVNHKTPTRMEGPTAAEANSISEPPPIPLFSMPEVPSDIETRGLMMPVSDSSRSSPSLLDDHFTDSENEGIISFPNSVGSTSPEPTSPIKPQLNEGNKSIPLSAGQSRFWFLNHYVTDKSAFNITFWAKLRGEIRIDALSKAVEAVAAAHESLRTTFTTIQDGSVVQLVKKKSRLRLEHFHIRNEEEVKALFDTFKSYEYDLETGDLLNFSLLQSSEHVHYLVIGYHHLIMDGVSLEVLLNDIEKAYFGENLPSPVQYSEYCLKQLQDLRSDVFAAEREYWITELTNPVPETIPLLPFAKTTQRVSLEKYSHEHVQGSISAAITRAIKAVCQRTRTNMFQFLLATFAVLLNRFMQVQDFCIGMADSGRHMGEYAHSIGMYLNLLPLRFTLDGCQNFEDILKQSRRKALAAVAHGRLPFDTILQSVGVERSATHNPLFQAFINYRSGVSEKRTFCGCEGQGEDWSSGTTSYDIMLDVIENPGSEITLRFDLQESLYSKDNAHTLMDSYLILLEIFSRSPTLPIHEPSLFSPNEVQRALALGKGLDHVSAWPETVVHRIDRISTQQPGALAITNGFASSITYGGLRRKIQTIAKLITDNTNAGKSHLVGVFCEPSIDSVCSLLAVMWAGFAYVPLDPTLPSGRLTALVETAKPVLVLAHSETVNRKADLGPSSKRIPVINISDQYELAHAHVPISAKPHDNMAVHFTSGTTGIPKGVVLCHNTVVNVVEACADIYRTASSVVLQQTALNFDMALWQILVTLCSGGKLVVVPQDKRLDMAAITRLIRQEEVTLTIATPSEYSSWLSYGFEDLKHNRQWQIAVIGGEQYSSQVDTGLRSLQLPHLRLMNFYGPSEVSFVSHYMEVFPGIAAKEEPVPVGFPLYNYSAYVLDSQLNPVAPGMIGEVFIAGSGVCKGYLGNPELTNQKFLNDPFVHSDFATKRGWTRMYRSGDKGRINQDGTLSILGRIEGDAQVKIRGVRMELEEIERAILKRSGGLLEQVVVSPRGEGENKFLVAHALLSTKENNADNIEGRLREILQSITNLPRIMQPAAIIPVTTLPLTVHKKLDRRAVAALPAQILPSRQGFDSSNDPEPALSPEQQDMLRLWSYTLGRDPIEVSGSASMIDFFNLGGTSLQLLGVQAAIKNHFHVSVPVVELFKNSSLKAMTEIATIGTESPVTDEAAIDWYNETQLPDVTASLNRDHTWPLRNDTVLQPPRVVVLTGATGFVGQSTLRSLLNTPSIDTVHCLAVRDPTRLGNLRNNHKVVIHMGDLRHPSLSLAAEVVTSLAQTVDLIIHNGADVSFMKSYSSLRAPNVTSTKFLVTEIAAPRRIPITYISSVVVGRLAPEIAVFAPVSMSHRPPPPDYSDSYGASKWVSEVVLENANRDLGIPVTIRRLSSVTGTGIPDSDIMGNLVSYSEVLASVPITTKWKGVLDFVSVDHVAQAIVAEGMRRSRGDEVRYRHDCSDEVVPLNNDGISSFISRRLHGRNVSVVPMLEWIELARRAGMSDLVCTLLEQTEKESTVTSFQRLLKSG</sequence>
<evidence type="ECO:0000313" key="1">
    <source>
        <dbReference type="EMBL" id="KAL0937413.1"/>
    </source>
</evidence>
<proteinExistence type="predicted"/>
<accession>A0ACC3Z011</accession>
<dbReference type="Proteomes" id="UP000805649">
    <property type="component" value="Unassembled WGS sequence"/>
</dbReference>